<proteinExistence type="predicted"/>
<dbReference type="GO" id="GO:0005975">
    <property type="term" value="P:carbohydrate metabolic process"/>
    <property type="evidence" value="ECO:0007669"/>
    <property type="project" value="InterPro"/>
</dbReference>
<dbReference type="InterPro" id="IPR013320">
    <property type="entry name" value="ConA-like_dom_sf"/>
</dbReference>
<evidence type="ECO:0000313" key="4">
    <source>
        <dbReference type="Proteomes" id="UP000095023"/>
    </source>
</evidence>
<dbReference type="InterPro" id="IPR050546">
    <property type="entry name" value="Glycosyl_Hydrlase_16"/>
</dbReference>
<dbReference type="SUPFAM" id="SSF49899">
    <property type="entry name" value="Concanavalin A-like lectins/glucanases"/>
    <property type="match status" value="1"/>
</dbReference>
<dbReference type="Gene3D" id="2.60.120.200">
    <property type="match status" value="1"/>
</dbReference>
<reference evidence="4" key="1">
    <citation type="submission" date="2016-02" db="EMBL/GenBank/DDBJ databases">
        <title>Comparative genomics of biotechnologically important yeasts.</title>
        <authorList>
            <consortium name="DOE Joint Genome Institute"/>
            <person name="Riley R."/>
            <person name="Haridas S."/>
            <person name="Wolfe K.H."/>
            <person name="Lopes M.R."/>
            <person name="Hittinger C.T."/>
            <person name="Goker M."/>
            <person name="Salamov A."/>
            <person name="Wisecaver J."/>
            <person name="Long T.M."/>
            <person name="Aerts A.L."/>
            <person name="Barry K."/>
            <person name="Choi C."/>
            <person name="Clum A."/>
            <person name="Coughlan A.Y."/>
            <person name="Deshpande S."/>
            <person name="Douglass A.P."/>
            <person name="Hanson S.J."/>
            <person name="Klenk H.-P."/>
            <person name="Labutti K."/>
            <person name="Lapidus A."/>
            <person name="Lindquist E."/>
            <person name="Lipzen A."/>
            <person name="Meier-Kolthoff J.P."/>
            <person name="Ohm R.A."/>
            <person name="Otillar R.P."/>
            <person name="Pangilinan J."/>
            <person name="Peng Y."/>
            <person name="Rokas A."/>
            <person name="Rosa C.A."/>
            <person name="Scheuner C."/>
            <person name="Sibirny A.A."/>
            <person name="Slot J.C."/>
            <person name="Stielow J.B."/>
            <person name="Sun H."/>
            <person name="Kurtzman C.P."/>
            <person name="Blackwell M."/>
            <person name="Jeffries T.W."/>
            <person name="Grigoriev I.V."/>
        </authorList>
    </citation>
    <scope>NUCLEOTIDE SEQUENCE [LARGE SCALE GENOMIC DNA]</scope>
    <source>
        <strain evidence="4">NRRL Y-17796</strain>
    </source>
</reference>
<dbReference type="AlphaFoldDB" id="A0A1E4THH2"/>
<protein>
    <submittedName>
        <fullName evidence="3">Glycoside hydrolase family 16 protein</fullName>
    </submittedName>
</protein>
<dbReference type="GO" id="GO:0016757">
    <property type="term" value="F:glycosyltransferase activity"/>
    <property type="evidence" value="ECO:0007669"/>
    <property type="project" value="TreeGrafter"/>
</dbReference>
<dbReference type="Pfam" id="PF00722">
    <property type="entry name" value="Glyco_hydro_16"/>
    <property type="match status" value="1"/>
</dbReference>
<accession>A0A1E4THH2</accession>
<dbReference type="InterPro" id="IPR000757">
    <property type="entry name" value="Beta-glucanase-like"/>
</dbReference>
<feature type="chain" id="PRO_5009163206" evidence="1">
    <location>
        <begin position="22"/>
        <end position="298"/>
    </location>
</feature>
<keyword evidence="4" id="KW-1185">Reference proteome</keyword>
<keyword evidence="1" id="KW-0732">Signal</keyword>
<dbReference type="PROSITE" id="PS51762">
    <property type="entry name" value="GH16_2"/>
    <property type="match status" value="1"/>
</dbReference>
<dbReference type="PANTHER" id="PTHR10963:SF68">
    <property type="entry name" value="GLYCOSIDASE CRH1-RELATED"/>
    <property type="match status" value="1"/>
</dbReference>
<evidence type="ECO:0000256" key="1">
    <source>
        <dbReference type="SAM" id="SignalP"/>
    </source>
</evidence>
<gene>
    <name evidence="3" type="ORF">CANCADRAFT_121283</name>
</gene>
<dbReference type="GO" id="GO:0031505">
    <property type="term" value="P:fungal-type cell wall organization"/>
    <property type="evidence" value="ECO:0007669"/>
    <property type="project" value="UniProtKB-ARBA"/>
</dbReference>
<feature type="domain" description="GH16" evidence="2">
    <location>
        <begin position="37"/>
        <end position="243"/>
    </location>
</feature>
<dbReference type="GO" id="GO:0004553">
    <property type="term" value="F:hydrolase activity, hydrolyzing O-glycosyl compounds"/>
    <property type="evidence" value="ECO:0007669"/>
    <property type="project" value="InterPro"/>
</dbReference>
<name>A0A1E4THH2_9ASCO</name>
<dbReference type="PANTHER" id="PTHR10963">
    <property type="entry name" value="GLYCOSYL HYDROLASE-RELATED"/>
    <property type="match status" value="1"/>
</dbReference>
<keyword evidence="3" id="KW-0378">Hydrolase</keyword>
<evidence type="ECO:0000313" key="3">
    <source>
        <dbReference type="EMBL" id="ODV91210.1"/>
    </source>
</evidence>
<sequence>MNKINTRMVMVILSFSQLASGSLEAQKKLRLNHGLLESLDIDFTKGESEHFEVAGEGVIEYGKQGLEFSITNKSHYPMLWTTKYMLFGSVEADIIPATGKGIVSFVELVSDVDDEIDIEWLGGKPNMAESNFFRLGNTTTWDRCRKHKVATSHTRFHRYRIDWTPEGMSWSIDGKQVRKLRRKDTTQYPTTPMRIKIGTWIGGLDSNPPGTITWAGGLTKFDKAPFTMTVKRISIRNMLPCKGYKYIGRKNHDLKSLVLVYSNGSGIAASEYISGGRRNILEQAWVCLVTVLAALLLW</sequence>
<dbReference type="Proteomes" id="UP000095023">
    <property type="component" value="Unassembled WGS sequence"/>
</dbReference>
<organism evidence="3 4">
    <name type="scientific">Tortispora caseinolytica NRRL Y-17796</name>
    <dbReference type="NCBI Taxonomy" id="767744"/>
    <lineage>
        <taxon>Eukaryota</taxon>
        <taxon>Fungi</taxon>
        <taxon>Dikarya</taxon>
        <taxon>Ascomycota</taxon>
        <taxon>Saccharomycotina</taxon>
        <taxon>Trigonopsidomycetes</taxon>
        <taxon>Trigonopsidales</taxon>
        <taxon>Trigonopsidaceae</taxon>
        <taxon>Tortispora</taxon>
    </lineage>
</organism>
<dbReference type="EMBL" id="KV453842">
    <property type="protein sequence ID" value="ODV91210.1"/>
    <property type="molecule type" value="Genomic_DNA"/>
</dbReference>
<evidence type="ECO:0000259" key="2">
    <source>
        <dbReference type="PROSITE" id="PS51762"/>
    </source>
</evidence>
<dbReference type="OrthoDB" id="4781at2759"/>
<feature type="signal peptide" evidence="1">
    <location>
        <begin position="1"/>
        <end position="21"/>
    </location>
</feature>
<dbReference type="GO" id="GO:0009277">
    <property type="term" value="C:fungal-type cell wall"/>
    <property type="evidence" value="ECO:0007669"/>
    <property type="project" value="TreeGrafter"/>
</dbReference>